<dbReference type="AlphaFoldDB" id="A0A1L9PNK8"/>
<organism evidence="2 3">
    <name type="scientific">Aspergillus versicolor CBS 583.65</name>
    <dbReference type="NCBI Taxonomy" id="1036611"/>
    <lineage>
        <taxon>Eukaryota</taxon>
        <taxon>Fungi</taxon>
        <taxon>Dikarya</taxon>
        <taxon>Ascomycota</taxon>
        <taxon>Pezizomycotina</taxon>
        <taxon>Eurotiomycetes</taxon>
        <taxon>Eurotiomycetidae</taxon>
        <taxon>Eurotiales</taxon>
        <taxon>Aspergillaceae</taxon>
        <taxon>Aspergillus</taxon>
        <taxon>Aspergillus subgen. Nidulantes</taxon>
    </lineage>
</organism>
<keyword evidence="3" id="KW-1185">Reference proteome</keyword>
<dbReference type="InterPro" id="IPR007438">
    <property type="entry name" value="DUF488"/>
</dbReference>
<evidence type="ECO:0000256" key="1">
    <source>
        <dbReference type="SAM" id="MobiDB-lite"/>
    </source>
</evidence>
<dbReference type="Proteomes" id="UP000184073">
    <property type="component" value="Unassembled WGS sequence"/>
</dbReference>
<dbReference type="OrthoDB" id="9998367at2759"/>
<dbReference type="Pfam" id="PF04343">
    <property type="entry name" value="DUF488"/>
    <property type="match status" value="1"/>
</dbReference>
<proteinExistence type="predicted"/>
<reference evidence="3" key="1">
    <citation type="journal article" date="2017" name="Genome Biol.">
        <title>Comparative genomics reveals high biological diversity and specific adaptations in the industrially and medically important fungal genus Aspergillus.</title>
        <authorList>
            <person name="de Vries R.P."/>
            <person name="Riley R."/>
            <person name="Wiebenga A."/>
            <person name="Aguilar-Osorio G."/>
            <person name="Amillis S."/>
            <person name="Uchima C.A."/>
            <person name="Anderluh G."/>
            <person name="Asadollahi M."/>
            <person name="Askin M."/>
            <person name="Barry K."/>
            <person name="Battaglia E."/>
            <person name="Bayram O."/>
            <person name="Benocci T."/>
            <person name="Braus-Stromeyer S.A."/>
            <person name="Caldana C."/>
            <person name="Canovas D."/>
            <person name="Cerqueira G.C."/>
            <person name="Chen F."/>
            <person name="Chen W."/>
            <person name="Choi C."/>
            <person name="Clum A."/>
            <person name="Dos Santos R.A."/>
            <person name="Damasio A.R."/>
            <person name="Diallinas G."/>
            <person name="Emri T."/>
            <person name="Fekete E."/>
            <person name="Flipphi M."/>
            <person name="Freyberg S."/>
            <person name="Gallo A."/>
            <person name="Gournas C."/>
            <person name="Habgood R."/>
            <person name="Hainaut M."/>
            <person name="Harispe M.L."/>
            <person name="Henrissat B."/>
            <person name="Hilden K.S."/>
            <person name="Hope R."/>
            <person name="Hossain A."/>
            <person name="Karabika E."/>
            <person name="Karaffa L."/>
            <person name="Karanyi Z."/>
            <person name="Krasevec N."/>
            <person name="Kuo A."/>
            <person name="Kusch H."/>
            <person name="LaButti K."/>
            <person name="Lagendijk E.L."/>
            <person name="Lapidus A."/>
            <person name="Levasseur A."/>
            <person name="Lindquist E."/>
            <person name="Lipzen A."/>
            <person name="Logrieco A.F."/>
            <person name="MacCabe A."/>
            <person name="Maekelae M.R."/>
            <person name="Malavazi I."/>
            <person name="Melin P."/>
            <person name="Meyer V."/>
            <person name="Mielnichuk N."/>
            <person name="Miskei M."/>
            <person name="Molnar A.P."/>
            <person name="Mule G."/>
            <person name="Ngan C.Y."/>
            <person name="Orejas M."/>
            <person name="Orosz E."/>
            <person name="Ouedraogo J.P."/>
            <person name="Overkamp K.M."/>
            <person name="Park H.-S."/>
            <person name="Perrone G."/>
            <person name="Piumi F."/>
            <person name="Punt P.J."/>
            <person name="Ram A.F."/>
            <person name="Ramon A."/>
            <person name="Rauscher S."/>
            <person name="Record E."/>
            <person name="Riano-Pachon D.M."/>
            <person name="Robert V."/>
            <person name="Roehrig J."/>
            <person name="Ruller R."/>
            <person name="Salamov A."/>
            <person name="Salih N.S."/>
            <person name="Samson R.A."/>
            <person name="Sandor E."/>
            <person name="Sanguinetti M."/>
            <person name="Schuetze T."/>
            <person name="Sepcic K."/>
            <person name="Shelest E."/>
            <person name="Sherlock G."/>
            <person name="Sophianopoulou V."/>
            <person name="Squina F.M."/>
            <person name="Sun H."/>
            <person name="Susca A."/>
            <person name="Todd R.B."/>
            <person name="Tsang A."/>
            <person name="Unkles S.E."/>
            <person name="van de Wiele N."/>
            <person name="van Rossen-Uffink D."/>
            <person name="Oliveira J.V."/>
            <person name="Vesth T.C."/>
            <person name="Visser J."/>
            <person name="Yu J.-H."/>
            <person name="Zhou M."/>
            <person name="Andersen M.R."/>
            <person name="Archer D.B."/>
            <person name="Baker S.E."/>
            <person name="Benoit I."/>
            <person name="Brakhage A.A."/>
            <person name="Braus G.H."/>
            <person name="Fischer R."/>
            <person name="Frisvad J.C."/>
            <person name="Goldman G.H."/>
            <person name="Houbraken J."/>
            <person name="Oakley B."/>
            <person name="Pocsi I."/>
            <person name="Scazzocchio C."/>
            <person name="Seiboth B."/>
            <person name="vanKuyk P.A."/>
            <person name="Wortman J."/>
            <person name="Dyer P.S."/>
            <person name="Grigoriev I.V."/>
        </authorList>
    </citation>
    <scope>NUCLEOTIDE SEQUENCE [LARGE SCALE GENOMIC DNA]</scope>
    <source>
        <strain evidence="3">CBS 583.65</strain>
    </source>
</reference>
<evidence type="ECO:0000313" key="2">
    <source>
        <dbReference type="EMBL" id="OJJ03026.1"/>
    </source>
</evidence>
<evidence type="ECO:0000313" key="3">
    <source>
        <dbReference type="Proteomes" id="UP000184073"/>
    </source>
</evidence>
<dbReference type="RefSeq" id="XP_040668788.1">
    <property type="nucleotide sequence ID" value="XM_040817542.1"/>
</dbReference>
<dbReference type="PIRSF" id="PIRSF024492">
    <property type="entry name" value="UCP024492"/>
    <property type="match status" value="1"/>
</dbReference>
<dbReference type="PANTHER" id="PTHR39337">
    <property type="entry name" value="BLR5642 PROTEIN"/>
    <property type="match status" value="1"/>
</dbReference>
<feature type="region of interest" description="Disordered" evidence="1">
    <location>
        <begin position="195"/>
        <end position="214"/>
    </location>
</feature>
<gene>
    <name evidence="2" type="ORF">ASPVEDRAFT_84491</name>
</gene>
<dbReference type="PANTHER" id="PTHR39337:SF1">
    <property type="entry name" value="BLR5642 PROTEIN"/>
    <property type="match status" value="1"/>
</dbReference>
<accession>A0A1L9PNK8</accession>
<name>A0A1L9PNK8_ASPVE</name>
<protein>
    <recommendedName>
        <fullName evidence="4">HhH-GPD domain-containing protein</fullName>
    </recommendedName>
</protein>
<evidence type="ECO:0008006" key="4">
    <source>
        <dbReference type="Google" id="ProtNLM"/>
    </source>
</evidence>
<dbReference type="GeneID" id="63733053"/>
<sequence>MVKNTRSRALSHPPIFTVGHGTRTLDDLIQLLRTANVTKLVDIRSIPRSFTNPQFNRDTLQESAELQRARIEYVWFGESLGGRRNAKQPKLAQHTAIRVAAFRNYAGYMSTPSFKEGLAELQNLAEELHRSSQGYVAIMCSETLWWRCHRRMVSDALVTAGWNVQHLGVAKKTMEHTLWGIARVDEGNLVYDGRESRHTTKKKTLPGESATSEN</sequence>
<dbReference type="VEuPathDB" id="FungiDB:ASPVEDRAFT_84491"/>
<dbReference type="InterPro" id="IPR014519">
    <property type="entry name" value="UCP024492"/>
</dbReference>
<dbReference type="EMBL" id="KV878130">
    <property type="protein sequence ID" value="OJJ03026.1"/>
    <property type="molecule type" value="Genomic_DNA"/>
</dbReference>